<comment type="caution">
    <text evidence="1">The sequence shown here is derived from an EMBL/GenBank/DDBJ whole genome shotgun (WGS) entry which is preliminary data.</text>
</comment>
<reference evidence="1 2" key="1">
    <citation type="journal article" date="2021" name="Nat. Commun.">
        <title>Genetic determinants of endophytism in the Arabidopsis root mycobiome.</title>
        <authorList>
            <person name="Mesny F."/>
            <person name="Miyauchi S."/>
            <person name="Thiergart T."/>
            <person name="Pickel B."/>
            <person name="Atanasova L."/>
            <person name="Karlsson M."/>
            <person name="Huettel B."/>
            <person name="Barry K.W."/>
            <person name="Haridas S."/>
            <person name="Chen C."/>
            <person name="Bauer D."/>
            <person name="Andreopoulos W."/>
            <person name="Pangilinan J."/>
            <person name="LaButti K."/>
            <person name="Riley R."/>
            <person name="Lipzen A."/>
            <person name="Clum A."/>
            <person name="Drula E."/>
            <person name="Henrissat B."/>
            <person name="Kohler A."/>
            <person name="Grigoriev I.V."/>
            <person name="Martin F.M."/>
            <person name="Hacquard S."/>
        </authorList>
    </citation>
    <scope>NUCLEOTIDE SEQUENCE [LARGE SCALE GENOMIC DNA]</scope>
    <source>
        <strain evidence="1 2">MPI-CAGE-CH-0241</strain>
    </source>
</reference>
<gene>
    <name evidence="1" type="ORF">B0T10DRAFT_41313</name>
</gene>
<sequence length="249" mass="26884">MQLISPSSSTGSLHPALRNSDTRATIPGLWSPSLCFVPVPGSSSLCLWRSPNAGLVWAFGQDGLAVGQVYGYDLAIEPLKLEWLARAAYRNSFAQTPWPRRPFWSSFVVDSHHPASCPCGGELPHTKSLVSGELAAPADRLRGGMPPCVPCFGGEGRRGSRSIELGGLVMVGDLCSFQAEGLFSWLIVGVRRARSVAPSTCSSVHVDDIKWLVIGASARTSRPVGIDRRSKLRSTVRKETRTIGLWTDI</sequence>
<keyword evidence="2" id="KW-1185">Reference proteome</keyword>
<evidence type="ECO:0000313" key="1">
    <source>
        <dbReference type="EMBL" id="KAH6889809.1"/>
    </source>
</evidence>
<name>A0A9P8W481_9HYPO</name>
<evidence type="ECO:0000313" key="2">
    <source>
        <dbReference type="Proteomes" id="UP000777438"/>
    </source>
</evidence>
<proteinExistence type="predicted"/>
<accession>A0A9P8W481</accession>
<dbReference type="EMBL" id="JAGPYM010000010">
    <property type="protein sequence ID" value="KAH6889809.1"/>
    <property type="molecule type" value="Genomic_DNA"/>
</dbReference>
<organism evidence="1 2">
    <name type="scientific">Thelonectria olida</name>
    <dbReference type="NCBI Taxonomy" id="1576542"/>
    <lineage>
        <taxon>Eukaryota</taxon>
        <taxon>Fungi</taxon>
        <taxon>Dikarya</taxon>
        <taxon>Ascomycota</taxon>
        <taxon>Pezizomycotina</taxon>
        <taxon>Sordariomycetes</taxon>
        <taxon>Hypocreomycetidae</taxon>
        <taxon>Hypocreales</taxon>
        <taxon>Nectriaceae</taxon>
        <taxon>Thelonectria</taxon>
    </lineage>
</organism>
<protein>
    <submittedName>
        <fullName evidence="1">Uncharacterized protein</fullName>
    </submittedName>
</protein>
<dbReference type="Proteomes" id="UP000777438">
    <property type="component" value="Unassembled WGS sequence"/>
</dbReference>
<dbReference type="AlphaFoldDB" id="A0A9P8W481"/>